<evidence type="ECO:0000313" key="1">
    <source>
        <dbReference type="EMBL" id="KAK5967334.1"/>
    </source>
</evidence>
<gene>
    <name evidence="1" type="ORF">GCK32_007151</name>
</gene>
<feature type="non-terminal residue" evidence="1">
    <location>
        <position position="52"/>
    </location>
</feature>
<evidence type="ECO:0000313" key="2">
    <source>
        <dbReference type="Proteomes" id="UP001331761"/>
    </source>
</evidence>
<protein>
    <submittedName>
        <fullName evidence="1">Uncharacterized protein</fullName>
    </submittedName>
</protein>
<dbReference type="Proteomes" id="UP001331761">
    <property type="component" value="Unassembled WGS sequence"/>
</dbReference>
<dbReference type="AlphaFoldDB" id="A0AAN8IAS1"/>
<name>A0AAN8IAS1_TRICO</name>
<proteinExistence type="predicted"/>
<comment type="caution">
    <text evidence="1">The sequence shown here is derived from an EMBL/GenBank/DDBJ whole genome shotgun (WGS) entry which is preliminary data.</text>
</comment>
<sequence length="52" mass="5687">MSVPVPTALRATIKDCLDRARSPGLFLSRGFFTQLIPQQEPVFPDVADVEGV</sequence>
<keyword evidence="2" id="KW-1185">Reference proteome</keyword>
<dbReference type="EMBL" id="WIXE01022596">
    <property type="protein sequence ID" value="KAK5967334.1"/>
    <property type="molecule type" value="Genomic_DNA"/>
</dbReference>
<reference evidence="1 2" key="1">
    <citation type="submission" date="2019-10" db="EMBL/GenBank/DDBJ databases">
        <title>Assembly and Annotation for the nematode Trichostrongylus colubriformis.</title>
        <authorList>
            <person name="Martin J."/>
        </authorList>
    </citation>
    <scope>NUCLEOTIDE SEQUENCE [LARGE SCALE GENOMIC DNA]</scope>
    <source>
        <strain evidence="1">G859</strain>
        <tissue evidence="1">Whole worm</tissue>
    </source>
</reference>
<organism evidence="1 2">
    <name type="scientific">Trichostrongylus colubriformis</name>
    <name type="common">Black scour worm</name>
    <dbReference type="NCBI Taxonomy" id="6319"/>
    <lineage>
        <taxon>Eukaryota</taxon>
        <taxon>Metazoa</taxon>
        <taxon>Ecdysozoa</taxon>
        <taxon>Nematoda</taxon>
        <taxon>Chromadorea</taxon>
        <taxon>Rhabditida</taxon>
        <taxon>Rhabditina</taxon>
        <taxon>Rhabditomorpha</taxon>
        <taxon>Strongyloidea</taxon>
        <taxon>Trichostrongylidae</taxon>
        <taxon>Trichostrongylus</taxon>
    </lineage>
</organism>
<accession>A0AAN8IAS1</accession>